<dbReference type="FunFam" id="1.20.1060.10:FF:000001">
    <property type="entry name" value="DNA polymerase I"/>
    <property type="match status" value="1"/>
</dbReference>
<dbReference type="NCBIfam" id="NF004397">
    <property type="entry name" value="PRK05755.1"/>
    <property type="match status" value="1"/>
</dbReference>
<dbReference type="SUPFAM" id="SSF53098">
    <property type="entry name" value="Ribonuclease H-like"/>
    <property type="match status" value="1"/>
</dbReference>
<feature type="domain" description="5'-3' exonuclease" evidence="18">
    <location>
        <begin position="8"/>
        <end position="263"/>
    </location>
</feature>
<dbReference type="RefSeq" id="WP_246903515.1">
    <property type="nucleotide sequence ID" value="NZ_JALJRB010000003.1"/>
</dbReference>
<dbReference type="InterPro" id="IPR018320">
    <property type="entry name" value="DNA_polymerase_1"/>
</dbReference>
<accession>A0AA41R1D3</accession>
<dbReference type="InterPro" id="IPR029060">
    <property type="entry name" value="PIN-like_dom_sf"/>
</dbReference>
<keyword evidence="10 16" id="KW-0269">Exonuclease</keyword>
<evidence type="ECO:0000256" key="6">
    <source>
        <dbReference type="ARBA" id="ARBA00022705"/>
    </source>
</evidence>
<dbReference type="Gene3D" id="3.40.50.1010">
    <property type="entry name" value="5'-nuclease"/>
    <property type="match status" value="1"/>
</dbReference>
<name>A0AA41R1D3_9BACT</name>
<evidence type="ECO:0000256" key="14">
    <source>
        <dbReference type="ARBA" id="ARBA00049244"/>
    </source>
</evidence>
<dbReference type="InterPro" id="IPR036397">
    <property type="entry name" value="RNaseH_sf"/>
</dbReference>
<dbReference type="NCBIfam" id="TIGR00593">
    <property type="entry name" value="pola"/>
    <property type="match status" value="1"/>
</dbReference>
<dbReference type="InterPro" id="IPR002421">
    <property type="entry name" value="5-3_exonuclease"/>
</dbReference>
<dbReference type="EC" id="2.7.7.7" evidence="2 15"/>
<dbReference type="Gene3D" id="3.30.420.10">
    <property type="entry name" value="Ribonuclease H-like superfamily/Ribonuclease H"/>
    <property type="match status" value="1"/>
</dbReference>
<evidence type="ECO:0000259" key="19">
    <source>
        <dbReference type="SMART" id="SM00482"/>
    </source>
</evidence>
<dbReference type="Gene3D" id="1.10.150.20">
    <property type="entry name" value="5' to 3' exonuclease, C-terminal subdomain"/>
    <property type="match status" value="2"/>
</dbReference>
<evidence type="ECO:0000313" key="20">
    <source>
        <dbReference type="EMBL" id="MCJ8499896.1"/>
    </source>
</evidence>
<keyword evidence="11 16" id="KW-0239">DNA-directed DNA polymerase</keyword>
<evidence type="ECO:0000256" key="12">
    <source>
        <dbReference type="ARBA" id="ARBA00023125"/>
    </source>
</evidence>
<evidence type="ECO:0000313" key="21">
    <source>
        <dbReference type="Proteomes" id="UP001165427"/>
    </source>
</evidence>
<dbReference type="PRINTS" id="PR00868">
    <property type="entry name" value="DNAPOLI"/>
</dbReference>
<evidence type="ECO:0000256" key="5">
    <source>
        <dbReference type="ARBA" id="ARBA00022695"/>
    </source>
</evidence>
<dbReference type="SMART" id="SM00482">
    <property type="entry name" value="POLAc"/>
    <property type="match status" value="1"/>
</dbReference>
<dbReference type="InterPro" id="IPR043502">
    <property type="entry name" value="DNA/RNA_pol_sf"/>
</dbReference>
<evidence type="ECO:0000256" key="11">
    <source>
        <dbReference type="ARBA" id="ARBA00022932"/>
    </source>
</evidence>
<dbReference type="GO" id="GO:0008409">
    <property type="term" value="F:5'-3' exonuclease activity"/>
    <property type="evidence" value="ECO:0007669"/>
    <property type="project" value="UniProtKB-UniRule"/>
</dbReference>
<comment type="function">
    <text evidence="16">In addition to polymerase activity, this DNA polymerase exhibits 3'-5' and 5'-3' exonuclease activity.</text>
</comment>
<dbReference type="Pfam" id="PF00476">
    <property type="entry name" value="DNA_pol_A"/>
    <property type="match status" value="1"/>
</dbReference>
<proteinExistence type="inferred from homology"/>
<evidence type="ECO:0000256" key="2">
    <source>
        <dbReference type="ARBA" id="ARBA00012417"/>
    </source>
</evidence>
<dbReference type="PROSITE" id="PS00447">
    <property type="entry name" value="DNA_POLYMERASE_A"/>
    <property type="match status" value="1"/>
</dbReference>
<evidence type="ECO:0000256" key="10">
    <source>
        <dbReference type="ARBA" id="ARBA00022839"/>
    </source>
</evidence>
<keyword evidence="5 16" id="KW-0548">Nucleotidyltransferase</keyword>
<keyword evidence="9 16" id="KW-0378">Hydrolase</keyword>
<dbReference type="SMART" id="SM00279">
    <property type="entry name" value="HhH2"/>
    <property type="match status" value="1"/>
</dbReference>
<evidence type="ECO:0000256" key="16">
    <source>
        <dbReference type="RuleBase" id="RU004460"/>
    </source>
</evidence>
<evidence type="ECO:0000256" key="8">
    <source>
        <dbReference type="ARBA" id="ARBA00022763"/>
    </source>
</evidence>
<keyword evidence="12 16" id="KW-0238">DNA-binding</keyword>
<dbReference type="FunFam" id="3.40.50.1010:FF:000001">
    <property type="entry name" value="DNA polymerase I"/>
    <property type="match status" value="1"/>
</dbReference>
<dbReference type="CDD" id="cd06139">
    <property type="entry name" value="DNA_polA_I_Ecoli_like_exo"/>
    <property type="match status" value="1"/>
</dbReference>
<dbReference type="InterPro" id="IPR020046">
    <property type="entry name" value="5-3_exonucl_a-hlix_arch_N"/>
</dbReference>
<feature type="domain" description="DNA-directed DNA polymerase family A palm" evidence="19">
    <location>
        <begin position="655"/>
        <end position="861"/>
    </location>
</feature>
<dbReference type="CDD" id="cd09859">
    <property type="entry name" value="PIN_53EXO"/>
    <property type="match status" value="1"/>
</dbReference>
<dbReference type="InterPro" id="IPR002562">
    <property type="entry name" value="3'-5'_exonuclease_dom"/>
</dbReference>
<sequence>MTSNNDPDRSPLYLIDGSAYIHRAFHAVRGLTNSKGLPTNAVFGYTRMLIKLMQERSPRYVAIFFDAKGPTFRHAMYDAYKANRPSMPQELVMQLPYIKQVTEGFNIQTIELEGYEADDLIGTCVRLAAAAGMPVVMVTGDKDFMQLVSDQVTIWDPMKDEVIDKSTILRTHQLQPEQLVDVMGLSGDSSDNVPGVPGIGPKTALTLIQRFGSMQALYEGLDDLKSAKQREKLLQHKEQAFLSRRLVTIDTHAPIALEPDRLIARPPDETRLSGLFQELEFRQLQHSFQNSRSKAETDYRGILTEADLASLVERLGRCDCFAIDTETTSQDPMAADLVGISIAPEPHHAVYIPCGHRYMGAPAQLPLHTIRKHLQPLLADETIGKVGQNIKYDWTVLRRHGFTLAGVRFDTMLGSYLLDPSKRAHNLDQIALDFLGHKTITYAEVAGKGKGAVTFDQVTLERAVPYACEDADITLRAYEVLRPRLEALGLMPLLEQVEMPLVPVLMDMEMAGVRLDREKLRELSKSFTHQLQLLEDEIYALAGERFNIQSSQQLGRILFEKLQLPTFKKTKKKTGYSTDVEVLTRLAEQHELPALLLRHRSVAKLKSTYVDALLEQVDPATGRIHTSFNQTVAATGRLSSSDPNLQNIPIRTEEGRMIRAAFTAAPGHYLLAADYSQIELRILAHYADDPILIQSFTENEDIHARTAGEVFHVALDQVSADLRRQAKVINFGIIYGMSAYGLSKELGISSKMAQAYIDQYFARYSGVKTYMAQTVARARETQRIETLLGRLRLLPDINSANPTIRQFAERTAINTPIQGTAADLIKVAMIRVAESLARQQLKSRMLLSVHDEIVFEVPSEELQSVREMVTDIMEHVWDLKVPLKVNVAWGHNWAEAH</sequence>
<evidence type="ECO:0000256" key="1">
    <source>
        <dbReference type="ARBA" id="ARBA00007705"/>
    </source>
</evidence>
<dbReference type="SUPFAM" id="SSF47807">
    <property type="entry name" value="5' to 3' exonuclease, C-terminal subdomain"/>
    <property type="match status" value="1"/>
</dbReference>
<keyword evidence="8 16" id="KW-0227">DNA damage</keyword>
<dbReference type="GO" id="GO:0006261">
    <property type="term" value="P:DNA-templated DNA replication"/>
    <property type="evidence" value="ECO:0007669"/>
    <property type="project" value="UniProtKB-UniRule"/>
</dbReference>
<organism evidence="20 21">
    <name type="scientific">Desulfatitalea alkaliphila</name>
    <dbReference type="NCBI Taxonomy" id="2929485"/>
    <lineage>
        <taxon>Bacteria</taxon>
        <taxon>Pseudomonadati</taxon>
        <taxon>Thermodesulfobacteriota</taxon>
        <taxon>Desulfobacteria</taxon>
        <taxon>Desulfobacterales</taxon>
        <taxon>Desulfosarcinaceae</taxon>
        <taxon>Desulfatitalea</taxon>
    </lineage>
</organism>
<reference evidence="20" key="1">
    <citation type="submission" date="2022-04" db="EMBL/GenBank/DDBJ databases">
        <title>Desulfatitalea alkaliphila sp. nov., a novel anaerobic sulfate-reducing bacterium isolated from terrestrial mud volcano, Taman Peninsula, Russia.</title>
        <authorList>
            <person name="Khomyakova M.A."/>
            <person name="Merkel A.Y."/>
            <person name="Slobodkin A.I."/>
        </authorList>
    </citation>
    <scope>NUCLEOTIDE SEQUENCE</scope>
    <source>
        <strain evidence="20">M08but</strain>
    </source>
</reference>
<dbReference type="Pfam" id="PF02739">
    <property type="entry name" value="5_3_exonuc_N"/>
    <property type="match status" value="1"/>
</dbReference>
<dbReference type="Pfam" id="PF01367">
    <property type="entry name" value="5_3_exonuc"/>
    <property type="match status" value="1"/>
</dbReference>
<keyword evidence="4 16" id="KW-0808">Transferase</keyword>
<comment type="catalytic activity">
    <reaction evidence="14 16">
        <text>DNA(n) + a 2'-deoxyribonucleoside 5'-triphosphate = DNA(n+1) + diphosphate</text>
        <dbReference type="Rhea" id="RHEA:22508"/>
        <dbReference type="Rhea" id="RHEA-COMP:17339"/>
        <dbReference type="Rhea" id="RHEA-COMP:17340"/>
        <dbReference type="ChEBI" id="CHEBI:33019"/>
        <dbReference type="ChEBI" id="CHEBI:61560"/>
        <dbReference type="ChEBI" id="CHEBI:173112"/>
        <dbReference type="EC" id="2.7.7.7"/>
    </reaction>
</comment>
<dbReference type="FunFam" id="3.30.420.10:FF:000026">
    <property type="entry name" value="DNA polymerase I"/>
    <property type="match status" value="1"/>
</dbReference>
<dbReference type="FunFam" id="1.10.150.20:FF:000002">
    <property type="entry name" value="DNA polymerase I"/>
    <property type="match status" value="1"/>
</dbReference>
<dbReference type="PANTHER" id="PTHR10133">
    <property type="entry name" value="DNA POLYMERASE I"/>
    <property type="match status" value="1"/>
</dbReference>
<dbReference type="SMART" id="SM00474">
    <property type="entry name" value="35EXOc"/>
    <property type="match status" value="1"/>
</dbReference>
<dbReference type="InterPro" id="IPR036279">
    <property type="entry name" value="5-3_exonuclease_C_sf"/>
</dbReference>
<evidence type="ECO:0000256" key="7">
    <source>
        <dbReference type="ARBA" id="ARBA00022722"/>
    </source>
</evidence>
<evidence type="ECO:0000256" key="4">
    <source>
        <dbReference type="ARBA" id="ARBA00022679"/>
    </source>
</evidence>
<gene>
    <name evidence="16 20" type="primary">polA</name>
    <name evidence="20" type="ORF">MRX98_04870</name>
</gene>
<comment type="similarity">
    <text evidence="1 16">Belongs to the DNA polymerase type-A family.</text>
</comment>
<dbReference type="CDD" id="cd09898">
    <property type="entry name" value="H3TH_53EXO"/>
    <property type="match status" value="1"/>
</dbReference>
<evidence type="ECO:0000256" key="9">
    <source>
        <dbReference type="ARBA" id="ARBA00022801"/>
    </source>
</evidence>
<dbReference type="GO" id="GO:0003887">
    <property type="term" value="F:DNA-directed DNA polymerase activity"/>
    <property type="evidence" value="ECO:0007669"/>
    <property type="project" value="UniProtKB-UniRule"/>
</dbReference>
<dbReference type="GO" id="GO:0006302">
    <property type="term" value="P:double-strand break repair"/>
    <property type="evidence" value="ECO:0007669"/>
    <property type="project" value="TreeGrafter"/>
</dbReference>
<feature type="domain" description="3'-5' exonuclease" evidence="17">
    <location>
        <begin position="299"/>
        <end position="486"/>
    </location>
</feature>
<evidence type="ECO:0000259" key="17">
    <source>
        <dbReference type="SMART" id="SM00474"/>
    </source>
</evidence>
<evidence type="ECO:0000256" key="3">
    <source>
        <dbReference type="ARBA" id="ARBA00020311"/>
    </source>
</evidence>
<dbReference type="InterPro" id="IPR020045">
    <property type="entry name" value="DNA_polI_H3TH"/>
</dbReference>
<dbReference type="GO" id="GO:0008408">
    <property type="term" value="F:3'-5' exonuclease activity"/>
    <property type="evidence" value="ECO:0007669"/>
    <property type="project" value="UniProtKB-UniRule"/>
</dbReference>
<dbReference type="SUPFAM" id="SSF88723">
    <property type="entry name" value="PIN domain-like"/>
    <property type="match status" value="1"/>
</dbReference>
<keyword evidence="13 16" id="KW-0234">DNA repair</keyword>
<dbReference type="InterPro" id="IPR008918">
    <property type="entry name" value="HhH2"/>
</dbReference>
<dbReference type="InterPro" id="IPR001098">
    <property type="entry name" value="DNA-dir_DNA_pol_A_palm_dom"/>
</dbReference>
<protein>
    <recommendedName>
        <fullName evidence="3 15">DNA polymerase I</fullName>
        <ecNumber evidence="2 15">2.7.7.7</ecNumber>
    </recommendedName>
</protein>
<keyword evidence="6 16" id="KW-0235">DNA replication</keyword>
<keyword evidence="21" id="KW-1185">Reference proteome</keyword>
<dbReference type="InterPro" id="IPR002298">
    <property type="entry name" value="DNA_polymerase_A"/>
</dbReference>
<evidence type="ECO:0000259" key="18">
    <source>
        <dbReference type="SMART" id="SM00475"/>
    </source>
</evidence>
<dbReference type="Gene3D" id="1.20.1060.10">
    <property type="entry name" value="Taq DNA Polymerase, Chain T, domain 4"/>
    <property type="match status" value="1"/>
</dbReference>
<dbReference type="Pfam" id="PF01612">
    <property type="entry name" value="DNA_pol_A_exo1"/>
    <property type="match status" value="1"/>
</dbReference>
<dbReference type="InterPro" id="IPR012337">
    <property type="entry name" value="RNaseH-like_sf"/>
</dbReference>
<evidence type="ECO:0000256" key="15">
    <source>
        <dbReference type="NCBIfam" id="TIGR00593"/>
    </source>
</evidence>
<dbReference type="PANTHER" id="PTHR10133:SF27">
    <property type="entry name" value="DNA POLYMERASE NU"/>
    <property type="match status" value="1"/>
</dbReference>
<dbReference type="SUPFAM" id="SSF56672">
    <property type="entry name" value="DNA/RNA polymerases"/>
    <property type="match status" value="1"/>
</dbReference>
<dbReference type="InterPro" id="IPR019760">
    <property type="entry name" value="DNA-dir_DNA_pol_A_CS"/>
</dbReference>
<dbReference type="GO" id="GO:0003677">
    <property type="term" value="F:DNA binding"/>
    <property type="evidence" value="ECO:0007669"/>
    <property type="project" value="UniProtKB-UniRule"/>
</dbReference>
<dbReference type="AlphaFoldDB" id="A0AA41R1D3"/>
<dbReference type="Proteomes" id="UP001165427">
    <property type="component" value="Unassembled WGS sequence"/>
</dbReference>
<evidence type="ECO:0000256" key="13">
    <source>
        <dbReference type="ARBA" id="ARBA00023204"/>
    </source>
</evidence>
<dbReference type="FunFam" id="1.10.150.20:FF:000003">
    <property type="entry name" value="DNA polymerase I"/>
    <property type="match status" value="1"/>
</dbReference>
<dbReference type="SMART" id="SM00475">
    <property type="entry name" value="53EXOc"/>
    <property type="match status" value="1"/>
</dbReference>
<dbReference type="EMBL" id="JALJRB010000003">
    <property type="protein sequence ID" value="MCJ8499896.1"/>
    <property type="molecule type" value="Genomic_DNA"/>
</dbReference>
<keyword evidence="7" id="KW-0540">Nuclease</keyword>
<dbReference type="CDD" id="cd08637">
    <property type="entry name" value="DNA_pol_A_pol_I_C"/>
    <property type="match status" value="1"/>
</dbReference>
<comment type="caution">
    <text evidence="20">The sequence shown here is derived from an EMBL/GenBank/DDBJ whole genome shotgun (WGS) entry which is preliminary data.</text>
</comment>
<dbReference type="Gene3D" id="3.30.70.370">
    <property type="match status" value="1"/>
</dbReference>